<evidence type="ECO:0000313" key="2">
    <source>
        <dbReference type="Proteomes" id="UP000886740"/>
    </source>
</evidence>
<dbReference type="Proteomes" id="UP000886740">
    <property type="component" value="Unassembled WGS sequence"/>
</dbReference>
<evidence type="ECO:0000313" key="1">
    <source>
        <dbReference type="EMBL" id="HIX73445.1"/>
    </source>
</evidence>
<proteinExistence type="predicted"/>
<reference evidence="1" key="2">
    <citation type="submission" date="2021-04" db="EMBL/GenBank/DDBJ databases">
        <authorList>
            <person name="Gilroy R."/>
        </authorList>
    </citation>
    <scope>NUCLEOTIDE SEQUENCE</scope>
    <source>
        <strain evidence="1">ChiGjej6B6-14162</strain>
    </source>
</reference>
<sequence length="229" mass="26593">MSMSEVVKNHLALIPVINRFNIRLGLGDKSVKAVCEEHALDVDFFLTVINTFLNEDYFPEKKLKSFHLSEIIQYLTRTNQYYSRYQVPNIERHLDSLISMSQAGNSSLEVIRRFFGTFKREFLARIEHDDQVWFPYCLSIAREHETRESCQAEGIHLSPEQEVAEDPIEALLGDLENLIIKHLSGNYNDNLCYAVLFAIGSLEKDVKQHNRIRYRIVMPMVAGLEKLTR</sequence>
<dbReference type="EMBL" id="DXEL01000001">
    <property type="protein sequence ID" value="HIX73445.1"/>
    <property type="molecule type" value="Genomic_DNA"/>
</dbReference>
<name>A0A9D1X8N8_9BACT</name>
<comment type="caution">
    <text evidence="1">The sequence shown here is derived from an EMBL/GenBank/DDBJ whole genome shotgun (WGS) entry which is preliminary data.</text>
</comment>
<accession>A0A9D1X8N8</accession>
<organism evidence="1 2">
    <name type="scientific">Candidatus Parabacteroides intestinipullorum</name>
    <dbReference type="NCBI Taxonomy" id="2838723"/>
    <lineage>
        <taxon>Bacteria</taxon>
        <taxon>Pseudomonadati</taxon>
        <taxon>Bacteroidota</taxon>
        <taxon>Bacteroidia</taxon>
        <taxon>Bacteroidales</taxon>
        <taxon>Tannerellaceae</taxon>
        <taxon>Parabacteroides</taxon>
    </lineage>
</organism>
<reference evidence="1" key="1">
    <citation type="journal article" date="2021" name="PeerJ">
        <title>Extensive microbial diversity within the chicken gut microbiome revealed by metagenomics and culture.</title>
        <authorList>
            <person name="Gilroy R."/>
            <person name="Ravi A."/>
            <person name="Getino M."/>
            <person name="Pursley I."/>
            <person name="Horton D.L."/>
            <person name="Alikhan N.F."/>
            <person name="Baker D."/>
            <person name="Gharbi K."/>
            <person name="Hall N."/>
            <person name="Watson M."/>
            <person name="Adriaenssens E.M."/>
            <person name="Foster-Nyarko E."/>
            <person name="Jarju S."/>
            <person name="Secka A."/>
            <person name="Antonio M."/>
            <person name="Oren A."/>
            <person name="Chaudhuri R.R."/>
            <person name="La Ragione R."/>
            <person name="Hildebrand F."/>
            <person name="Pallen M.J."/>
        </authorList>
    </citation>
    <scope>NUCLEOTIDE SEQUENCE</scope>
    <source>
        <strain evidence="1">ChiGjej6B6-14162</strain>
    </source>
</reference>
<gene>
    <name evidence="1" type="ORF">H9977_00060</name>
</gene>
<protein>
    <submittedName>
        <fullName evidence="1">Helix-turn-helix transcriptional regulator</fullName>
    </submittedName>
</protein>
<dbReference type="AlphaFoldDB" id="A0A9D1X8N8"/>